<dbReference type="AlphaFoldDB" id="A0A8S3XE23"/>
<dbReference type="GO" id="GO:0062129">
    <property type="term" value="C:chitin-based extracellular matrix"/>
    <property type="evidence" value="ECO:0007669"/>
    <property type="project" value="TreeGrafter"/>
</dbReference>
<proteinExistence type="predicted"/>
<evidence type="ECO:0000313" key="5">
    <source>
        <dbReference type="EMBL" id="CAG5015017.1"/>
    </source>
</evidence>
<keyword evidence="6" id="KW-1185">Reference proteome</keyword>
<accession>A0A8S3XE23</accession>
<dbReference type="PANTHER" id="PTHR10380">
    <property type="entry name" value="CUTICLE PROTEIN"/>
    <property type="match status" value="1"/>
</dbReference>
<keyword evidence="1 3" id="KW-0193">Cuticle</keyword>
<reference evidence="5" key="1">
    <citation type="submission" date="2021-04" db="EMBL/GenBank/DDBJ databases">
        <authorList>
            <person name="Tunstrom K."/>
        </authorList>
    </citation>
    <scope>NUCLEOTIDE SEQUENCE</scope>
</reference>
<protein>
    <submittedName>
        <fullName evidence="5">(apollo) hypothetical protein</fullName>
    </submittedName>
</protein>
<dbReference type="InterPro" id="IPR000618">
    <property type="entry name" value="Insect_cuticle"/>
</dbReference>
<evidence type="ECO:0000256" key="1">
    <source>
        <dbReference type="ARBA" id="ARBA00022460"/>
    </source>
</evidence>
<dbReference type="Proteomes" id="UP000691718">
    <property type="component" value="Unassembled WGS sequence"/>
</dbReference>
<dbReference type="InterPro" id="IPR050468">
    <property type="entry name" value="Cuticle_Struct_Prot"/>
</dbReference>
<feature type="region of interest" description="Disordered" evidence="4">
    <location>
        <begin position="559"/>
        <end position="598"/>
    </location>
</feature>
<keyword evidence="2" id="KW-0732">Signal</keyword>
<dbReference type="PANTHER" id="PTHR10380:SF173">
    <property type="entry name" value="CUTICULAR PROTEIN 47EF, ISOFORM C-RELATED"/>
    <property type="match status" value="1"/>
</dbReference>
<name>A0A8S3XE23_PARAO</name>
<dbReference type="InterPro" id="IPR031311">
    <property type="entry name" value="CHIT_BIND_RR_consensus"/>
</dbReference>
<dbReference type="PROSITE" id="PS51155">
    <property type="entry name" value="CHIT_BIND_RR_2"/>
    <property type="match status" value="1"/>
</dbReference>
<evidence type="ECO:0000256" key="3">
    <source>
        <dbReference type="PROSITE-ProRule" id="PRU00497"/>
    </source>
</evidence>
<feature type="compositionally biased region" description="Basic and acidic residues" evidence="4">
    <location>
        <begin position="559"/>
        <end position="571"/>
    </location>
</feature>
<dbReference type="Pfam" id="PF00379">
    <property type="entry name" value="Chitin_bind_4"/>
    <property type="match status" value="1"/>
</dbReference>
<organism evidence="5 6">
    <name type="scientific">Parnassius apollo</name>
    <name type="common">Apollo butterfly</name>
    <name type="synonym">Papilio apollo</name>
    <dbReference type="NCBI Taxonomy" id="110799"/>
    <lineage>
        <taxon>Eukaryota</taxon>
        <taxon>Metazoa</taxon>
        <taxon>Ecdysozoa</taxon>
        <taxon>Arthropoda</taxon>
        <taxon>Hexapoda</taxon>
        <taxon>Insecta</taxon>
        <taxon>Pterygota</taxon>
        <taxon>Neoptera</taxon>
        <taxon>Endopterygota</taxon>
        <taxon>Lepidoptera</taxon>
        <taxon>Glossata</taxon>
        <taxon>Ditrysia</taxon>
        <taxon>Papilionoidea</taxon>
        <taxon>Papilionidae</taxon>
        <taxon>Parnassiinae</taxon>
        <taxon>Parnassini</taxon>
        <taxon>Parnassius</taxon>
        <taxon>Parnassius</taxon>
    </lineage>
</organism>
<evidence type="ECO:0000313" key="6">
    <source>
        <dbReference type="Proteomes" id="UP000691718"/>
    </source>
</evidence>
<comment type="caution">
    <text evidence="5">The sequence shown here is derived from an EMBL/GenBank/DDBJ whole genome shotgun (WGS) entry which is preliminary data.</text>
</comment>
<gene>
    <name evidence="5" type="ORF">PAPOLLO_LOCUS16275</name>
</gene>
<dbReference type="PROSITE" id="PS00233">
    <property type="entry name" value="CHIT_BIND_RR_1"/>
    <property type="match status" value="1"/>
</dbReference>
<dbReference type="EMBL" id="CAJQZP010001064">
    <property type="protein sequence ID" value="CAG5015017.1"/>
    <property type="molecule type" value="Genomic_DNA"/>
</dbReference>
<evidence type="ECO:0000256" key="2">
    <source>
        <dbReference type="ARBA" id="ARBA00022729"/>
    </source>
</evidence>
<dbReference type="GO" id="GO:0008010">
    <property type="term" value="F:structural constituent of chitin-based larval cuticle"/>
    <property type="evidence" value="ECO:0007669"/>
    <property type="project" value="TreeGrafter"/>
</dbReference>
<evidence type="ECO:0000256" key="4">
    <source>
        <dbReference type="SAM" id="MobiDB-lite"/>
    </source>
</evidence>
<sequence>MKSFLILLAIGFGNSDKLDLKYLPPPGSELADGSPGTSDIPLRLPIPSSTTVPSVLTEMTSLVSLINDERQIGSKADKKVKIKTPLKLIDASIFNGDNTKLQSNNSRPEMLTDNSYPNRDFNGKSIYFDEFPHSHTEDISLSGIFKQNNIDKPVKNEGNDINLLHPVLHRGRNQSNKNIKSLIHKSEKVVENHTSKYYNNDLIQDYLINEFSTEPNYTFTPMEKMYENKLILPYDHSQTDSTISISKSSSPRRPQANLERNAFILNYKNIVKPDEYTYTFDTSNGIHVNENGTVINGASVQGSYSYTGDDGKIYSVTYTADENGFQPRGEHLPTSPPIPEAILKVIEQAAKDKEAGIFDDGSYDENKYGYKSYQNIINDDKKLYSESIFFVNGADIPNNEFDTNILENNIFPYNDVEMQNKPDKQYSQENKVSFNRNISNINFKALENKTKIGVTEKQLIEDIVTLPEESFEREFSPDPKKILRSQIMIDSVYKKVLSNKNIHPVENEKKTAEDVTVTTLSEKSAITNKGYFYIQPQRKFNELENRFLESEYFISERKKNVKTSENKDKKPQPFITPNVSRDYEGSQEDNSEQTEASVRNFDLSDKLLPKLDQKLSRKYHEIYPPIHSNIEIKVNNETDISIHNVTEQFGGKKHLDITYPFSGKSSQITINIDKNQNVYSNRSSIYKEYYQPSIISSITESLTELDSMISDVFYSSGAQYSSTEPVTTYNDEILNKALESTF</sequence>